<dbReference type="Gene3D" id="1.10.357.10">
    <property type="entry name" value="Tetracycline Repressor, domain 2"/>
    <property type="match status" value="1"/>
</dbReference>
<dbReference type="InterPro" id="IPR036271">
    <property type="entry name" value="Tet_transcr_reg_TetR-rel_C_sf"/>
</dbReference>
<feature type="domain" description="HTH tetR-type" evidence="5">
    <location>
        <begin position="8"/>
        <end position="68"/>
    </location>
</feature>
<proteinExistence type="predicted"/>
<keyword evidence="7" id="KW-1185">Reference proteome</keyword>
<dbReference type="EMBL" id="CYPS01000025">
    <property type="protein sequence ID" value="CUH42716.1"/>
    <property type="molecule type" value="Genomic_DNA"/>
</dbReference>
<feature type="DNA-binding region" description="H-T-H motif" evidence="4">
    <location>
        <begin position="31"/>
        <end position="50"/>
    </location>
</feature>
<dbReference type="InterPro" id="IPR009057">
    <property type="entry name" value="Homeodomain-like_sf"/>
</dbReference>
<organism evidence="6 7">
    <name type="scientific">Ruegeria atlantica</name>
    <dbReference type="NCBI Taxonomy" id="81569"/>
    <lineage>
        <taxon>Bacteria</taxon>
        <taxon>Pseudomonadati</taxon>
        <taxon>Pseudomonadota</taxon>
        <taxon>Alphaproteobacteria</taxon>
        <taxon>Rhodobacterales</taxon>
        <taxon>Roseobacteraceae</taxon>
        <taxon>Ruegeria</taxon>
    </lineage>
</organism>
<dbReference type="Pfam" id="PF16859">
    <property type="entry name" value="TetR_C_11"/>
    <property type="match status" value="1"/>
</dbReference>
<reference evidence="7" key="1">
    <citation type="submission" date="2015-09" db="EMBL/GenBank/DDBJ databases">
        <authorList>
            <person name="Rodrigo-Torres L."/>
            <person name="Arahal D.R."/>
        </authorList>
    </citation>
    <scope>NUCLEOTIDE SEQUENCE [LARGE SCALE GENOMIC DNA]</scope>
    <source>
        <strain evidence="7">CECT 4293</strain>
    </source>
</reference>
<protein>
    <submittedName>
        <fullName evidence="6">Bacterial regulatory proteins, tetR family</fullName>
    </submittedName>
</protein>
<keyword evidence="2 4" id="KW-0238">DNA-binding</keyword>
<dbReference type="GO" id="GO:0003700">
    <property type="term" value="F:DNA-binding transcription factor activity"/>
    <property type="evidence" value="ECO:0007669"/>
    <property type="project" value="TreeGrafter"/>
</dbReference>
<dbReference type="GO" id="GO:0000976">
    <property type="term" value="F:transcription cis-regulatory region binding"/>
    <property type="evidence" value="ECO:0007669"/>
    <property type="project" value="TreeGrafter"/>
</dbReference>
<keyword evidence="3" id="KW-0804">Transcription</keyword>
<evidence type="ECO:0000313" key="6">
    <source>
        <dbReference type="EMBL" id="CUH42716.1"/>
    </source>
</evidence>
<gene>
    <name evidence="6" type="ORF">RUM4293_01605</name>
</gene>
<dbReference type="PROSITE" id="PS50977">
    <property type="entry name" value="HTH_TETR_2"/>
    <property type="match status" value="1"/>
</dbReference>
<dbReference type="InterPro" id="IPR011075">
    <property type="entry name" value="TetR_C"/>
</dbReference>
<dbReference type="SUPFAM" id="SSF48498">
    <property type="entry name" value="Tetracyclin repressor-like, C-terminal domain"/>
    <property type="match status" value="1"/>
</dbReference>
<keyword evidence="1" id="KW-0805">Transcription regulation</keyword>
<evidence type="ECO:0000259" key="5">
    <source>
        <dbReference type="PROSITE" id="PS50977"/>
    </source>
</evidence>
<dbReference type="PANTHER" id="PTHR30055:SF148">
    <property type="entry name" value="TETR-FAMILY TRANSCRIPTIONAL REGULATOR"/>
    <property type="match status" value="1"/>
</dbReference>
<name>A0A0N7LNL0_9RHOB</name>
<dbReference type="Proteomes" id="UP000050786">
    <property type="component" value="Unassembled WGS sequence"/>
</dbReference>
<dbReference type="SUPFAM" id="SSF46689">
    <property type="entry name" value="Homeodomain-like"/>
    <property type="match status" value="1"/>
</dbReference>
<dbReference type="AlphaFoldDB" id="A0A0N7LNL0"/>
<dbReference type="RefSeq" id="WP_145975825.1">
    <property type="nucleotide sequence ID" value="NZ_CYPS01000025.1"/>
</dbReference>
<dbReference type="InterPro" id="IPR050109">
    <property type="entry name" value="HTH-type_TetR-like_transc_reg"/>
</dbReference>
<evidence type="ECO:0000313" key="7">
    <source>
        <dbReference type="Proteomes" id="UP000050786"/>
    </source>
</evidence>
<evidence type="ECO:0000256" key="2">
    <source>
        <dbReference type="ARBA" id="ARBA00023125"/>
    </source>
</evidence>
<accession>A0A0N7LNL0</accession>
<dbReference type="Pfam" id="PF00440">
    <property type="entry name" value="TetR_N"/>
    <property type="match status" value="1"/>
</dbReference>
<evidence type="ECO:0000256" key="1">
    <source>
        <dbReference type="ARBA" id="ARBA00023015"/>
    </source>
</evidence>
<sequence>MKEDPRLIATRQTALDAAQKILMDEGVLHVTHGAVSKATGISRSTLYRHWPDARSLRDAAFRRIATPPNIPPKTDGPLRSDLRWLLGVLMGALNDTPWGQIAPQVVAAASTDEEARLVITEFMKDRFASVEAVFAAAVGRGEITADVPVDQLIELAVAAPYFRKLIRHEALDEEWLDRHLDLLCSIAKTKSGQ</sequence>
<evidence type="ECO:0000256" key="3">
    <source>
        <dbReference type="ARBA" id="ARBA00023163"/>
    </source>
</evidence>
<evidence type="ECO:0000256" key="4">
    <source>
        <dbReference type="PROSITE-ProRule" id="PRU00335"/>
    </source>
</evidence>
<dbReference type="PRINTS" id="PR00455">
    <property type="entry name" value="HTHTETR"/>
</dbReference>
<dbReference type="Gene3D" id="1.10.10.60">
    <property type="entry name" value="Homeodomain-like"/>
    <property type="match status" value="1"/>
</dbReference>
<dbReference type="PANTHER" id="PTHR30055">
    <property type="entry name" value="HTH-TYPE TRANSCRIPTIONAL REGULATOR RUTR"/>
    <property type="match status" value="1"/>
</dbReference>
<dbReference type="InterPro" id="IPR001647">
    <property type="entry name" value="HTH_TetR"/>
</dbReference>